<dbReference type="EMBL" id="BGPR01000739">
    <property type="protein sequence ID" value="GBM33710.1"/>
    <property type="molecule type" value="Genomic_DNA"/>
</dbReference>
<comment type="caution">
    <text evidence="1">The sequence shown here is derived from an EMBL/GenBank/DDBJ whole genome shotgun (WGS) entry which is preliminary data.</text>
</comment>
<evidence type="ECO:0000313" key="2">
    <source>
        <dbReference type="Proteomes" id="UP000499080"/>
    </source>
</evidence>
<proteinExistence type="predicted"/>
<keyword evidence="2" id="KW-1185">Reference proteome</keyword>
<accession>A0A4Y2EWV1</accession>
<reference evidence="1 2" key="1">
    <citation type="journal article" date="2019" name="Sci. Rep.">
        <title>Orb-weaving spider Araneus ventricosus genome elucidates the spidroin gene catalogue.</title>
        <authorList>
            <person name="Kono N."/>
            <person name="Nakamura H."/>
            <person name="Ohtoshi R."/>
            <person name="Moran D.A.P."/>
            <person name="Shinohara A."/>
            <person name="Yoshida Y."/>
            <person name="Fujiwara M."/>
            <person name="Mori M."/>
            <person name="Tomita M."/>
            <person name="Arakawa K."/>
        </authorList>
    </citation>
    <scope>NUCLEOTIDE SEQUENCE [LARGE SCALE GENOMIC DNA]</scope>
</reference>
<gene>
    <name evidence="1" type="ORF">AVEN_54835_1</name>
</gene>
<dbReference type="Proteomes" id="UP000499080">
    <property type="component" value="Unassembled WGS sequence"/>
</dbReference>
<organism evidence="1 2">
    <name type="scientific">Araneus ventricosus</name>
    <name type="common">Orbweaver spider</name>
    <name type="synonym">Epeira ventricosa</name>
    <dbReference type="NCBI Taxonomy" id="182803"/>
    <lineage>
        <taxon>Eukaryota</taxon>
        <taxon>Metazoa</taxon>
        <taxon>Ecdysozoa</taxon>
        <taxon>Arthropoda</taxon>
        <taxon>Chelicerata</taxon>
        <taxon>Arachnida</taxon>
        <taxon>Araneae</taxon>
        <taxon>Araneomorphae</taxon>
        <taxon>Entelegynae</taxon>
        <taxon>Araneoidea</taxon>
        <taxon>Araneidae</taxon>
        <taxon>Araneus</taxon>
    </lineage>
</organism>
<protein>
    <submittedName>
        <fullName evidence="1">Uncharacterized protein</fullName>
    </submittedName>
</protein>
<sequence>MISSIFPKVVELKISSAADLLSEFQSAPERIFYVYVTCNPAADFEDMRPQAQNYSEAPPSTQCRKFAIGLALRYVTAIAHVWRRNFFLPFIRKNVCILAWNQSRAAGVKAVVLKSEIKHAKPSHCTKLFCSSKKQFKCCNKYLEFYRQQPTAKQCSKQYKLF</sequence>
<name>A0A4Y2EWV1_ARAVE</name>
<dbReference type="AlphaFoldDB" id="A0A4Y2EWV1"/>
<evidence type="ECO:0000313" key="1">
    <source>
        <dbReference type="EMBL" id="GBM33710.1"/>
    </source>
</evidence>